<reference evidence="1 2" key="1">
    <citation type="submission" date="2019-05" db="EMBL/GenBank/DDBJ databases">
        <title>Another draft genome of Portunus trituberculatus and its Hox gene families provides insights of decapod evolution.</title>
        <authorList>
            <person name="Jeong J.-H."/>
            <person name="Song I."/>
            <person name="Kim S."/>
            <person name="Choi T."/>
            <person name="Kim D."/>
            <person name="Ryu S."/>
            <person name="Kim W."/>
        </authorList>
    </citation>
    <scope>NUCLEOTIDE SEQUENCE [LARGE SCALE GENOMIC DNA]</scope>
    <source>
        <tissue evidence="1">Muscle</tissue>
    </source>
</reference>
<dbReference type="EMBL" id="VSRR010086667">
    <property type="protein sequence ID" value="MPC91122.1"/>
    <property type="molecule type" value="Genomic_DNA"/>
</dbReference>
<protein>
    <submittedName>
        <fullName evidence="1">Uncharacterized protein</fullName>
    </submittedName>
</protein>
<dbReference type="Proteomes" id="UP000324222">
    <property type="component" value="Unassembled WGS sequence"/>
</dbReference>
<comment type="caution">
    <text evidence="1">The sequence shown here is derived from an EMBL/GenBank/DDBJ whole genome shotgun (WGS) entry which is preliminary data.</text>
</comment>
<proteinExistence type="predicted"/>
<keyword evidence="2" id="KW-1185">Reference proteome</keyword>
<organism evidence="1 2">
    <name type="scientific">Portunus trituberculatus</name>
    <name type="common">Swimming crab</name>
    <name type="synonym">Neptunus trituberculatus</name>
    <dbReference type="NCBI Taxonomy" id="210409"/>
    <lineage>
        <taxon>Eukaryota</taxon>
        <taxon>Metazoa</taxon>
        <taxon>Ecdysozoa</taxon>
        <taxon>Arthropoda</taxon>
        <taxon>Crustacea</taxon>
        <taxon>Multicrustacea</taxon>
        <taxon>Malacostraca</taxon>
        <taxon>Eumalacostraca</taxon>
        <taxon>Eucarida</taxon>
        <taxon>Decapoda</taxon>
        <taxon>Pleocyemata</taxon>
        <taxon>Brachyura</taxon>
        <taxon>Eubrachyura</taxon>
        <taxon>Portunoidea</taxon>
        <taxon>Portunidae</taxon>
        <taxon>Portuninae</taxon>
        <taxon>Portunus</taxon>
    </lineage>
</organism>
<name>A0A5B7J4M9_PORTR</name>
<dbReference type="AlphaFoldDB" id="A0A5B7J4M9"/>
<gene>
    <name evidence="1" type="ORF">E2C01_086139</name>
</gene>
<evidence type="ECO:0000313" key="2">
    <source>
        <dbReference type="Proteomes" id="UP000324222"/>
    </source>
</evidence>
<evidence type="ECO:0000313" key="1">
    <source>
        <dbReference type="EMBL" id="MPC91122.1"/>
    </source>
</evidence>
<sequence>MQLSCNAGYVNIASFILHRTNHGVHECWLEMPDLITTPLPSINCFLAMQAPVGILEEYIWEALFSFRP</sequence>
<accession>A0A5B7J4M9</accession>